<feature type="domain" description="Cyclin C-terminal" evidence="10">
    <location>
        <begin position="225"/>
        <end position="381"/>
    </location>
</feature>
<evidence type="ECO:0000256" key="5">
    <source>
        <dbReference type="ARBA" id="ARBA00023306"/>
    </source>
</evidence>
<dbReference type="InterPro" id="IPR013763">
    <property type="entry name" value="Cyclin-like_dom"/>
</dbReference>
<dbReference type="Gene3D" id="1.10.472.10">
    <property type="entry name" value="Cyclin-like"/>
    <property type="match status" value="2"/>
</dbReference>
<dbReference type="InterPro" id="IPR004367">
    <property type="entry name" value="Cyclin_C-dom"/>
</dbReference>
<reference evidence="11" key="1">
    <citation type="submission" date="2005-04" db="EMBL/GenBank/DDBJ databases">
        <authorList>
            <person name="Town C.D."/>
        </authorList>
    </citation>
    <scope>NUCLEOTIDE SEQUENCE</scope>
</reference>
<gene>
    <name evidence="11" type="ORF">MtrDRAFT_AC158501g19v2</name>
</gene>
<evidence type="ECO:0000256" key="7">
    <source>
        <dbReference type="RuleBase" id="RU000383"/>
    </source>
</evidence>
<dbReference type="SUPFAM" id="SSF47954">
    <property type="entry name" value="Cyclin-like"/>
    <property type="match status" value="2"/>
</dbReference>
<dbReference type="SMART" id="SM00385">
    <property type="entry name" value="CYCLIN"/>
    <property type="match status" value="2"/>
</dbReference>
<dbReference type="InterPro" id="IPR048258">
    <property type="entry name" value="Cyclins_cyclin-box"/>
</dbReference>
<organism evidence="11">
    <name type="scientific">Medicago truncatula</name>
    <name type="common">Barrel medic</name>
    <name type="synonym">Medicago tribuloides</name>
    <dbReference type="NCBI Taxonomy" id="3880"/>
    <lineage>
        <taxon>Eukaryota</taxon>
        <taxon>Viridiplantae</taxon>
        <taxon>Streptophyta</taxon>
        <taxon>Embryophyta</taxon>
        <taxon>Tracheophyta</taxon>
        <taxon>Spermatophyta</taxon>
        <taxon>Magnoliopsida</taxon>
        <taxon>eudicotyledons</taxon>
        <taxon>Gunneridae</taxon>
        <taxon>Pentapetalae</taxon>
        <taxon>rosids</taxon>
        <taxon>fabids</taxon>
        <taxon>Fabales</taxon>
        <taxon>Fabaceae</taxon>
        <taxon>Papilionoideae</taxon>
        <taxon>50 kb inversion clade</taxon>
        <taxon>NPAAA clade</taxon>
        <taxon>Hologalegina</taxon>
        <taxon>IRL clade</taxon>
        <taxon>Trifolieae</taxon>
        <taxon>Medicago</taxon>
    </lineage>
</organism>
<accession>Q2HRJ1</accession>
<evidence type="ECO:0000313" key="11">
    <source>
        <dbReference type="EMBL" id="ABD33282.1"/>
    </source>
</evidence>
<protein>
    <recommendedName>
        <fullName evidence="6">B-like cyclin</fullName>
    </recommendedName>
</protein>
<evidence type="ECO:0000259" key="9">
    <source>
        <dbReference type="SMART" id="SM00385"/>
    </source>
</evidence>
<evidence type="ECO:0000256" key="6">
    <source>
        <dbReference type="ARBA" id="ARBA00032263"/>
    </source>
</evidence>
<keyword evidence="5" id="KW-0131">Cell cycle</keyword>
<keyword evidence="3" id="KW-0132">Cell division</keyword>
<dbReference type="SMART" id="SM01332">
    <property type="entry name" value="Cyclin_C"/>
    <property type="match status" value="1"/>
</dbReference>
<name>Q2HRJ1_MEDTR</name>
<reference evidence="11" key="2">
    <citation type="submission" date="2007-03" db="EMBL/GenBank/DDBJ databases">
        <authorList>
            <consortium name="The International Medicago Genome Annotation Group"/>
        </authorList>
    </citation>
    <scope>NUCLEOTIDE SEQUENCE</scope>
</reference>
<feature type="domain" description="Cyclin-like" evidence="9">
    <location>
        <begin position="132"/>
        <end position="216"/>
    </location>
</feature>
<dbReference type="GO" id="GO:0044772">
    <property type="term" value="P:mitotic cell cycle phase transition"/>
    <property type="evidence" value="ECO:0007669"/>
    <property type="project" value="InterPro"/>
</dbReference>
<dbReference type="GO" id="GO:0051301">
    <property type="term" value="P:cell division"/>
    <property type="evidence" value="ECO:0007669"/>
    <property type="project" value="UniProtKB-KW"/>
</dbReference>
<proteinExistence type="inferred from homology"/>
<dbReference type="PANTHER" id="PTHR10177">
    <property type="entry name" value="CYCLINS"/>
    <property type="match status" value="1"/>
</dbReference>
<feature type="region of interest" description="Disordered" evidence="8">
    <location>
        <begin position="1"/>
        <end position="20"/>
    </location>
</feature>
<feature type="compositionally biased region" description="Polar residues" evidence="8">
    <location>
        <begin position="1"/>
        <end position="10"/>
    </location>
</feature>
<dbReference type="InterPro" id="IPR039361">
    <property type="entry name" value="Cyclin"/>
</dbReference>
<comment type="similarity">
    <text evidence="1">Belongs to the cyclin family. Cyclin AB subfamily.</text>
</comment>
<sequence>MEPKSVNPTRRPQREAKKKAVAALCEQQRKRKRVPLGEITNDVNTNANANANDVVLPTQKKRNVSTSSNSDGTPVPEKLEKFEDPQLCETYVSDIYDYLRNMEVDSSKRPLCDYIQKVQRDVNASMRGVLVDWLVEVAEEYKLVSDTLYFSVSYIDRFLSLNDLTRQKLQLLGVASMLVASKYEEIKPPEVEDFCYITDNTYSKEEVLTMEADILKSLKFELGGPTIKTFLRHVCFIDYVSLYVEWYYCFCIVAHISFSFSVCRRFITKVGLEGVDASELQFEFLCSYLAELSLLDYNCVKFLPSMVAASVVFLARFMLSPKTHPWNSAIYEFTRYKPADLKECVLNIHDLYLGRKGGSLQAVRDKYKQHKFKCVATTPSPPEISLSFFEFRGADP</sequence>
<evidence type="ECO:0000256" key="3">
    <source>
        <dbReference type="ARBA" id="ARBA00022618"/>
    </source>
</evidence>
<evidence type="ECO:0000256" key="2">
    <source>
        <dbReference type="ARBA" id="ARBA00011177"/>
    </source>
</evidence>
<dbReference type="EMBL" id="AC158501">
    <property type="protein sequence ID" value="ABD33282.1"/>
    <property type="molecule type" value="Genomic_DNA"/>
</dbReference>
<dbReference type="InterPro" id="IPR036915">
    <property type="entry name" value="Cyclin-like_sf"/>
</dbReference>
<feature type="region of interest" description="Disordered" evidence="8">
    <location>
        <begin position="57"/>
        <end position="78"/>
    </location>
</feature>
<dbReference type="InterPro" id="IPR006671">
    <property type="entry name" value="Cyclin_N"/>
</dbReference>
<evidence type="ECO:0000256" key="1">
    <source>
        <dbReference type="ARBA" id="ARBA00006955"/>
    </source>
</evidence>
<feature type="domain" description="Cyclin-like" evidence="9">
    <location>
        <begin position="265"/>
        <end position="350"/>
    </location>
</feature>
<dbReference type="FunFam" id="1.10.472.10:FF:000013">
    <property type="entry name" value="Cyclin A1"/>
    <property type="match status" value="1"/>
</dbReference>
<dbReference type="PIRSF" id="PIRSF001771">
    <property type="entry name" value="Cyclin_A_B_D_E"/>
    <property type="match status" value="1"/>
</dbReference>
<dbReference type="InterPro" id="IPR046965">
    <property type="entry name" value="Cyclin_A/B-like"/>
</dbReference>
<dbReference type="OMA" id="DQYMTPE"/>
<dbReference type="Pfam" id="PF00134">
    <property type="entry name" value="Cyclin_N"/>
    <property type="match status" value="1"/>
</dbReference>
<dbReference type="Pfam" id="PF02984">
    <property type="entry name" value="Cyclin_C"/>
    <property type="match status" value="1"/>
</dbReference>
<dbReference type="FunFam" id="1.10.472.10:FF:000001">
    <property type="entry name" value="G2/mitotic-specific cyclin"/>
    <property type="match status" value="1"/>
</dbReference>
<dbReference type="CDD" id="cd20506">
    <property type="entry name" value="CYCLIN_AtCycA-like_rpt2"/>
    <property type="match status" value="1"/>
</dbReference>
<comment type="subunit">
    <text evidence="2">Interacts with the CDC2 protein kinase to form a serine/threonine kinase holoenzyme complex also known as maturation promoting factor (MPF). The cyclin subunit imparts substrate specificity to the complex.</text>
</comment>
<keyword evidence="4 7" id="KW-0195">Cyclin</keyword>
<dbReference type="AlphaFoldDB" id="Q2HRJ1"/>
<evidence type="ECO:0000256" key="8">
    <source>
        <dbReference type="SAM" id="MobiDB-lite"/>
    </source>
</evidence>
<evidence type="ECO:0000256" key="4">
    <source>
        <dbReference type="ARBA" id="ARBA00023127"/>
    </source>
</evidence>
<evidence type="ECO:0000259" key="10">
    <source>
        <dbReference type="SMART" id="SM01332"/>
    </source>
</evidence>
<dbReference type="PROSITE" id="PS00292">
    <property type="entry name" value="CYCLINS"/>
    <property type="match status" value="1"/>
</dbReference>
<dbReference type="GO" id="GO:0016538">
    <property type="term" value="F:cyclin-dependent protein serine/threonine kinase regulator activity"/>
    <property type="evidence" value="ECO:0007669"/>
    <property type="project" value="InterPro"/>
</dbReference>